<evidence type="ECO:0000256" key="1">
    <source>
        <dbReference type="ARBA" id="ARBA00022485"/>
    </source>
</evidence>
<keyword evidence="2" id="KW-0479">Metal-binding</keyword>
<proteinExistence type="predicted"/>
<comment type="caution">
    <text evidence="7">The sequence shown here is derived from an EMBL/GenBank/DDBJ whole genome shotgun (WGS) entry which is preliminary data.</text>
</comment>
<dbReference type="PANTHER" id="PTHR43255">
    <property type="entry name" value="IRON-SULFUR-BINDING OXIDOREDUCTASE FADF-RELATED-RELATED"/>
    <property type="match status" value="1"/>
</dbReference>
<reference evidence="7 8" key="1">
    <citation type="journal article" date="2017" name="ISME J.">
        <title>Energy and carbon metabolisms in a deep terrestrial subsurface fluid microbial community.</title>
        <authorList>
            <person name="Momper L."/>
            <person name="Jungbluth S.P."/>
            <person name="Lee M.D."/>
            <person name="Amend J.P."/>
        </authorList>
    </citation>
    <scope>NUCLEOTIDE SEQUENCE [LARGE SCALE GENOMIC DNA]</scope>
    <source>
        <strain evidence="7">SURF_5</strain>
    </source>
</reference>
<dbReference type="InterPro" id="IPR009051">
    <property type="entry name" value="Helical_ferredxn"/>
</dbReference>
<dbReference type="GO" id="GO:0005886">
    <property type="term" value="C:plasma membrane"/>
    <property type="evidence" value="ECO:0007669"/>
    <property type="project" value="TreeGrafter"/>
</dbReference>
<evidence type="ECO:0000313" key="7">
    <source>
        <dbReference type="EMBL" id="RJP16178.1"/>
    </source>
</evidence>
<keyword evidence="4" id="KW-0408">Iron</keyword>
<dbReference type="InterPro" id="IPR051460">
    <property type="entry name" value="HdrC_iron-sulfur_subunit"/>
</dbReference>
<organism evidence="7 8">
    <name type="scientific">Abyssobacteria bacterium (strain SURF_5)</name>
    <dbReference type="NCBI Taxonomy" id="2093360"/>
    <lineage>
        <taxon>Bacteria</taxon>
        <taxon>Pseudomonadati</taxon>
        <taxon>Candidatus Hydrogenedentota</taxon>
        <taxon>Candidatus Abyssobacteria</taxon>
    </lineage>
</organism>
<name>A0A3A4N2K5_ABYX5</name>
<dbReference type="GO" id="GO:0051539">
    <property type="term" value="F:4 iron, 4 sulfur cluster binding"/>
    <property type="evidence" value="ECO:0007669"/>
    <property type="project" value="UniProtKB-KW"/>
</dbReference>
<keyword evidence="5" id="KW-0411">Iron-sulfur</keyword>
<dbReference type="PROSITE" id="PS00198">
    <property type="entry name" value="4FE4S_FER_1"/>
    <property type="match status" value="1"/>
</dbReference>
<evidence type="ECO:0000256" key="5">
    <source>
        <dbReference type="ARBA" id="ARBA00023014"/>
    </source>
</evidence>
<gene>
    <name evidence="7" type="ORF">C4520_19415</name>
</gene>
<dbReference type="PANTHER" id="PTHR43255:SF1">
    <property type="entry name" value="IRON-SULFUR-BINDING OXIDOREDUCTASE FADF-RELATED"/>
    <property type="match status" value="1"/>
</dbReference>
<dbReference type="InterPro" id="IPR004017">
    <property type="entry name" value="Cys_rich_dom"/>
</dbReference>
<dbReference type="AlphaFoldDB" id="A0A3A4N2K5"/>
<dbReference type="SUPFAM" id="SSF46548">
    <property type="entry name" value="alpha-helical ferredoxin"/>
    <property type="match status" value="1"/>
</dbReference>
<dbReference type="Pfam" id="PF02754">
    <property type="entry name" value="CCG"/>
    <property type="match status" value="1"/>
</dbReference>
<evidence type="ECO:0000256" key="3">
    <source>
        <dbReference type="ARBA" id="ARBA00023002"/>
    </source>
</evidence>
<keyword evidence="1" id="KW-0004">4Fe-4S</keyword>
<dbReference type="Proteomes" id="UP000265882">
    <property type="component" value="Unassembled WGS sequence"/>
</dbReference>
<dbReference type="Gene3D" id="1.10.1060.10">
    <property type="entry name" value="Alpha-helical ferredoxin"/>
    <property type="match status" value="1"/>
</dbReference>
<dbReference type="EMBL" id="QZKU01000128">
    <property type="protein sequence ID" value="RJP16178.1"/>
    <property type="molecule type" value="Genomic_DNA"/>
</dbReference>
<sequence length="346" mass="39069">MSNLKFDESLCAACETYDCLTRCQYMKLTPEQAKEEKSKINRGEDSRVLHDCVTCYACEEYCPKGNHPFYKIVEAQEARGMQIVPRPIEKQQVRMMAHDGKSAPKELQGPLLDMCAFGMFKDMSIIGSLFENVSIISGNDIFCNLMYLHFARNSVIKQRLSKSLDNLQKFYLEPNGINEVICFHDECYGTFTSWAPAFGVDIPFKPVYFFDFLLKRLAERKHSLNPLPMKVAYQRPCSNRLVPETQHYVDDILKILGAERVERTYDGENALCCGAGIMGLGRYEYAEEIQQKNIDDMLAAGATACVFNCPFCMVALGEKAAANGLMPLLLSDLCRLALGEKLKGWG</sequence>
<feature type="domain" description="Cysteine-rich" evidence="6">
    <location>
        <begin position="231"/>
        <end position="316"/>
    </location>
</feature>
<dbReference type="GO" id="GO:0016491">
    <property type="term" value="F:oxidoreductase activity"/>
    <property type="evidence" value="ECO:0007669"/>
    <property type="project" value="UniProtKB-KW"/>
</dbReference>
<protein>
    <submittedName>
        <fullName evidence="7">(Fe-S)-binding protein</fullName>
    </submittedName>
</protein>
<dbReference type="InterPro" id="IPR017900">
    <property type="entry name" value="4Fe4S_Fe_S_CS"/>
</dbReference>
<evidence type="ECO:0000256" key="4">
    <source>
        <dbReference type="ARBA" id="ARBA00023004"/>
    </source>
</evidence>
<keyword evidence="3" id="KW-0560">Oxidoreductase</keyword>
<evidence type="ECO:0000259" key="6">
    <source>
        <dbReference type="Pfam" id="PF02754"/>
    </source>
</evidence>
<evidence type="ECO:0000313" key="8">
    <source>
        <dbReference type="Proteomes" id="UP000265882"/>
    </source>
</evidence>
<accession>A0A3A4N2K5</accession>
<dbReference type="GO" id="GO:0046872">
    <property type="term" value="F:metal ion binding"/>
    <property type="evidence" value="ECO:0007669"/>
    <property type="project" value="UniProtKB-KW"/>
</dbReference>
<evidence type="ECO:0000256" key="2">
    <source>
        <dbReference type="ARBA" id="ARBA00022723"/>
    </source>
</evidence>